<keyword evidence="2" id="KW-0677">Repeat</keyword>
<dbReference type="PANTHER" id="PTHR45617">
    <property type="entry name" value="LEUCINE RICH REPEAT FAMILY PROTEIN"/>
    <property type="match status" value="1"/>
</dbReference>
<dbReference type="InterPro" id="IPR032675">
    <property type="entry name" value="LRR_dom_sf"/>
</dbReference>
<feature type="non-terminal residue" evidence="4">
    <location>
        <position position="284"/>
    </location>
</feature>
<dbReference type="Gene3D" id="3.80.10.10">
    <property type="entry name" value="Ribonuclease Inhibitor"/>
    <property type="match status" value="2"/>
</dbReference>
<evidence type="ECO:0000256" key="3">
    <source>
        <dbReference type="SAM" id="SignalP"/>
    </source>
</evidence>
<name>A0A7T8KGU3_CALRO</name>
<keyword evidence="5" id="KW-1185">Reference proteome</keyword>
<feature type="chain" id="PRO_5030958289" evidence="3">
    <location>
        <begin position="24"/>
        <end position="284"/>
    </location>
</feature>
<dbReference type="AlphaFoldDB" id="A0A7T8KGU3"/>
<dbReference type="PRINTS" id="PR00019">
    <property type="entry name" value="LEURICHRPT"/>
</dbReference>
<evidence type="ECO:0000256" key="1">
    <source>
        <dbReference type="ARBA" id="ARBA00022614"/>
    </source>
</evidence>
<dbReference type="InterPro" id="IPR001611">
    <property type="entry name" value="Leu-rich_rpt"/>
</dbReference>
<dbReference type="SMART" id="SM00364">
    <property type="entry name" value="LRR_BAC"/>
    <property type="match status" value="4"/>
</dbReference>
<dbReference type="PROSITE" id="PS51450">
    <property type="entry name" value="LRR"/>
    <property type="match status" value="2"/>
</dbReference>
<keyword evidence="3" id="KW-0732">Signal</keyword>
<evidence type="ECO:0000256" key="2">
    <source>
        <dbReference type="ARBA" id="ARBA00022737"/>
    </source>
</evidence>
<proteinExistence type="predicted"/>
<evidence type="ECO:0000313" key="5">
    <source>
        <dbReference type="Proteomes" id="UP000595437"/>
    </source>
</evidence>
<dbReference type="Proteomes" id="UP000595437">
    <property type="component" value="Chromosome 1"/>
</dbReference>
<dbReference type="Pfam" id="PF13855">
    <property type="entry name" value="LRR_8"/>
    <property type="match status" value="2"/>
</dbReference>
<organism evidence="4 5">
    <name type="scientific">Caligus rogercresseyi</name>
    <name type="common">Sea louse</name>
    <dbReference type="NCBI Taxonomy" id="217165"/>
    <lineage>
        <taxon>Eukaryota</taxon>
        <taxon>Metazoa</taxon>
        <taxon>Ecdysozoa</taxon>
        <taxon>Arthropoda</taxon>
        <taxon>Crustacea</taxon>
        <taxon>Multicrustacea</taxon>
        <taxon>Hexanauplia</taxon>
        <taxon>Copepoda</taxon>
        <taxon>Siphonostomatoida</taxon>
        <taxon>Caligidae</taxon>
        <taxon>Caligus</taxon>
    </lineage>
</organism>
<gene>
    <name evidence="4" type="ORF">FKW44_000081</name>
</gene>
<dbReference type="InterPro" id="IPR003591">
    <property type="entry name" value="Leu-rich_rpt_typical-subtyp"/>
</dbReference>
<dbReference type="EMBL" id="CP045890">
    <property type="protein sequence ID" value="QQP55665.1"/>
    <property type="molecule type" value="Genomic_DNA"/>
</dbReference>
<keyword evidence="1" id="KW-0433">Leucine-rich repeat</keyword>
<feature type="signal peptide" evidence="3">
    <location>
        <begin position="1"/>
        <end position="23"/>
    </location>
</feature>
<dbReference type="PANTHER" id="PTHR45617:SF170">
    <property type="entry name" value="MIP14966P"/>
    <property type="match status" value="1"/>
</dbReference>
<dbReference type="SMART" id="SM00369">
    <property type="entry name" value="LRR_TYP"/>
    <property type="match status" value="6"/>
</dbReference>
<dbReference type="OrthoDB" id="6364554at2759"/>
<protein>
    <submittedName>
        <fullName evidence="4">Uncharacterized protein</fullName>
    </submittedName>
</protein>
<evidence type="ECO:0000313" key="4">
    <source>
        <dbReference type="EMBL" id="QQP55665.1"/>
    </source>
</evidence>
<reference evidence="5" key="1">
    <citation type="submission" date="2021-01" db="EMBL/GenBank/DDBJ databases">
        <title>Caligus Genome Assembly.</title>
        <authorList>
            <person name="Gallardo-Escarate C."/>
        </authorList>
    </citation>
    <scope>NUCLEOTIDE SEQUENCE [LARGE SCALE GENOMIC DNA]</scope>
</reference>
<dbReference type="SUPFAM" id="SSF52058">
    <property type="entry name" value="L domain-like"/>
    <property type="match status" value="1"/>
</dbReference>
<accession>A0A7T8KGU3</accession>
<sequence>MSSSSLFNILFFILTYHSNGGKATGNCIWNGETRIHCDLNILDFRRNSSDVPQEASKVIEELIVDCSDALYFESQLRSDHFGELNKLSSLQIHNCKVHVLPPRSFVSLIELRELVIHTHNADMSGLSMDPDYESLVGLEALQTLDLSFNNIQTFPSGLLAPLKSIRLFNASFNNITNIKDLGLVSGDIPSLESLILRGNSIADFPSGSLSALQGLLSLDLSQNELKMISADAFQGLSTLKTLDLSGNALISLPQHVFRPLSTLESLSLGNNSLSTLPKKLLSPL</sequence>